<dbReference type="SMART" id="SM00325">
    <property type="entry name" value="RhoGEF"/>
    <property type="match status" value="1"/>
</dbReference>
<dbReference type="PROSITE" id="PS50010">
    <property type="entry name" value="DH_2"/>
    <property type="match status" value="1"/>
</dbReference>
<sequence length="358" mass="41539">MPCSNNRENELWQQCIKWIKSTGVLAPEAEFDKLSDFAFILRDGILLCNLAIKLCPNCIYSHEILSQYQQSHFVCSKNIALFLKACRDHFSINEVFSEDDLLELQNFPAVLRLLSQLSRSQKSRQLGLKKFLPELTEAILKCLGLVKEGGDEVLDKNWVAQVFFKYKMNFTIYGLFCSQLGSSSRRIEELERVDFNYKRIVEELGKNLQFKLRDFLILPFQRITKYHLILENLFKNTSDLTEKSFLNEAYEVMKDVAVYVNEMKRDQEIIGCINTIERSICDLDVNLLHYGRFMFDGTLKIAITENGTSSKAKQRSVFLFESMILFAKREGRNFIPFLILKFLKFVKANEGSNEGLLS</sequence>
<evidence type="ECO:0000313" key="3">
    <source>
        <dbReference type="Proteomes" id="UP000887561"/>
    </source>
</evidence>
<dbReference type="Gene3D" id="1.10.418.10">
    <property type="entry name" value="Calponin-like domain"/>
    <property type="match status" value="1"/>
</dbReference>
<dbReference type="Pfam" id="PF00621">
    <property type="entry name" value="RhoGEF"/>
    <property type="match status" value="1"/>
</dbReference>
<evidence type="ECO:0000259" key="1">
    <source>
        <dbReference type="PROSITE" id="PS50010"/>
    </source>
</evidence>
<organism evidence="3 4">
    <name type="scientific">Meloidogyne javanica</name>
    <name type="common">Root-knot nematode worm</name>
    <dbReference type="NCBI Taxonomy" id="6303"/>
    <lineage>
        <taxon>Eukaryota</taxon>
        <taxon>Metazoa</taxon>
        <taxon>Ecdysozoa</taxon>
        <taxon>Nematoda</taxon>
        <taxon>Chromadorea</taxon>
        <taxon>Rhabditida</taxon>
        <taxon>Tylenchina</taxon>
        <taxon>Tylenchomorpha</taxon>
        <taxon>Tylenchoidea</taxon>
        <taxon>Meloidogynidae</taxon>
        <taxon>Meloidogyninae</taxon>
        <taxon>Meloidogyne</taxon>
        <taxon>Meloidogyne incognita group</taxon>
    </lineage>
</organism>
<reference evidence="4" key="1">
    <citation type="submission" date="2022-11" db="UniProtKB">
        <authorList>
            <consortium name="WormBaseParasite"/>
        </authorList>
    </citation>
    <scope>IDENTIFICATION</scope>
</reference>
<protein>
    <submittedName>
        <fullName evidence="4">Uncharacterized protein</fullName>
    </submittedName>
</protein>
<dbReference type="Pfam" id="PF00307">
    <property type="entry name" value="CH"/>
    <property type="match status" value="1"/>
</dbReference>
<dbReference type="Gene3D" id="2.30.29.30">
    <property type="entry name" value="Pleckstrin-homology domain (PH domain)/Phosphotyrosine-binding domain (PTB)"/>
    <property type="match status" value="1"/>
</dbReference>
<dbReference type="InterPro" id="IPR001715">
    <property type="entry name" value="CH_dom"/>
</dbReference>
<dbReference type="InterPro" id="IPR035899">
    <property type="entry name" value="DBL_dom_sf"/>
</dbReference>
<dbReference type="GO" id="GO:0005737">
    <property type="term" value="C:cytoplasm"/>
    <property type="evidence" value="ECO:0007669"/>
    <property type="project" value="TreeGrafter"/>
</dbReference>
<dbReference type="SUPFAM" id="SSF50729">
    <property type="entry name" value="PH domain-like"/>
    <property type="match status" value="1"/>
</dbReference>
<dbReference type="WBParaSite" id="scaffold459_cov194.g1103">
    <property type="protein sequence ID" value="scaffold459_cov194.g1103"/>
    <property type="gene ID" value="scaffold459_cov194.g1103"/>
</dbReference>
<dbReference type="InterPro" id="IPR000219">
    <property type="entry name" value="DH_dom"/>
</dbReference>
<dbReference type="PANTHER" id="PTHR45818:SF3">
    <property type="entry name" value="PROTEIN VAV"/>
    <property type="match status" value="1"/>
</dbReference>
<dbReference type="Proteomes" id="UP000887561">
    <property type="component" value="Unplaced"/>
</dbReference>
<dbReference type="SMART" id="SM00033">
    <property type="entry name" value="CH"/>
    <property type="match status" value="1"/>
</dbReference>
<dbReference type="InterPro" id="IPR001331">
    <property type="entry name" value="GDS_CDC24_CS"/>
</dbReference>
<dbReference type="InterPro" id="IPR011993">
    <property type="entry name" value="PH-like_dom_sf"/>
</dbReference>
<dbReference type="Gene3D" id="1.20.900.10">
    <property type="entry name" value="Dbl homology (DH) domain"/>
    <property type="match status" value="1"/>
</dbReference>
<proteinExistence type="predicted"/>
<dbReference type="PROSITE" id="PS00741">
    <property type="entry name" value="DH_1"/>
    <property type="match status" value="1"/>
</dbReference>
<name>A0A915MS54_MELJA</name>
<feature type="domain" description="DH" evidence="1">
    <location>
        <begin position="99"/>
        <end position="263"/>
    </location>
</feature>
<dbReference type="SUPFAM" id="SSF47576">
    <property type="entry name" value="Calponin-homology domain, CH-domain"/>
    <property type="match status" value="1"/>
</dbReference>
<dbReference type="GO" id="GO:0016477">
    <property type="term" value="P:cell migration"/>
    <property type="evidence" value="ECO:0007669"/>
    <property type="project" value="TreeGrafter"/>
</dbReference>
<dbReference type="InterPro" id="IPR036872">
    <property type="entry name" value="CH_dom_sf"/>
</dbReference>
<dbReference type="SUPFAM" id="SSF48065">
    <property type="entry name" value="DBL homology domain (DH-domain)"/>
    <property type="match status" value="1"/>
</dbReference>
<dbReference type="AlphaFoldDB" id="A0A915MS54"/>
<dbReference type="GO" id="GO:0005085">
    <property type="term" value="F:guanyl-nucleotide exchange factor activity"/>
    <property type="evidence" value="ECO:0007669"/>
    <property type="project" value="InterPro"/>
</dbReference>
<evidence type="ECO:0000259" key="2">
    <source>
        <dbReference type="PROSITE" id="PS50021"/>
    </source>
</evidence>
<dbReference type="PROSITE" id="PS50021">
    <property type="entry name" value="CH"/>
    <property type="match status" value="1"/>
</dbReference>
<dbReference type="GO" id="GO:0035556">
    <property type="term" value="P:intracellular signal transduction"/>
    <property type="evidence" value="ECO:0007669"/>
    <property type="project" value="InterPro"/>
</dbReference>
<keyword evidence="3" id="KW-1185">Reference proteome</keyword>
<evidence type="ECO:0000313" key="4">
    <source>
        <dbReference type="WBParaSite" id="scaffold459_cov194.g1103"/>
    </source>
</evidence>
<dbReference type="PANTHER" id="PTHR45818">
    <property type="entry name" value="PROTEIN VAV"/>
    <property type="match status" value="1"/>
</dbReference>
<accession>A0A915MS54</accession>
<feature type="domain" description="Calponin-homology (CH)" evidence="2">
    <location>
        <begin position="9"/>
        <end position="122"/>
    </location>
</feature>